<evidence type="ECO:0000256" key="3">
    <source>
        <dbReference type="ARBA" id="ARBA00011245"/>
    </source>
</evidence>
<evidence type="ECO:0000313" key="15">
    <source>
        <dbReference type="EMBL" id="TLU64204.1"/>
    </source>
</evidence>
<dbReference type="AlphaFoldDB" id="A0A5R9IFC2"/>
<dbReference type="Pfam" id="PF01406">
    <property type="entry name" value="tRNA-synt_1e"/>
    <property type="match status" value="1"/>
</dbReference>
<accession>A0A5R9IFC2</accession>
<evidence type="ECO:0000256" key="6">
    <source>
        <dbReference type="ARBA" id="ARBA00022723"/>
    </source>
</evidence>
<dbReference type="NCBIfam" id="TIGR00435">
    <property type="entry name" value="cysS"/>
    <property type="match status" value="1"/>
</dbReference>
<keyword evidence="6 12" id="KW-0479">Metal-binding</keyword>
<dbReference type="SMART" id="SM00840">
    <property type="entry name" value="DALR_2"/>
    <property type="match status" value="1"/>
</dbReference>
<evidence type="ECO:0000256" key="8">
    <source>
        <dbReference type="ARBA" id="ARBA00022833"/>
    </source>
</evidence>
<dbReference type="InterPro" id="IPR014729">
    <property type="entry name" value="Rossmann-like_a/b/a_fold"/>
</dbReference>
<dbReference type="Gene3D" id="1.20.120.1910">
    <property type="entry name" value="Cysteine-tRNA ligase, C-terminal anti-codon recognition domain"/>
    <property type="match status" value="1"/>
</dbReference>
<comment type="cofactor">
    <cofactor evidence="12">
        <name>Zn(2+)</name>
        <dbReference type="ChEBI" id="CHEBI:29105"/>
    </cofactor>
    <text evidence="12">Binds 1 zinc ion per subunit.</text>
</comment>
<dbReference type="EMBL" id="VCBC01000012">
    <property type="protein sequence ID" value="TLU64204.1"/>
    <property type="molecule type" value="Genomic_DNA"/>
</dbReference>
<protein>
    <recommendedName>
        <fullName evidence="12">Cysteine--tRNA ligase</fullName>
        <ecNumber evidence="12">6.1.1.16</ecNumber>
    </recommendedName>
    <alternativeName>
        <fullName evidence="12">Cysteinyl-tRNA synthetase</fullName>
        <shortName evidence="12">CysRS</shortName>
    </alternativeName>
</protein>
<gene>
    <name evidence="12" type="primary">cysS</name>
    <name evidence="15" type="ORF">FE810_12980</name>
</gene>
<dbReference type="InterPro" id="IPR056411">
    <property type="entry name" value="CysS_C"/>
</dbReference>
<keyword evidence="13" id="KW-0175">Coiled coil</keyword>
<keyword evidence="16" id="KW-1185">Reference proteome</keyword>
<evidence type="ECO:0000256" key="2">
    <source>
        <dbReference type="ARBA" id="ARBA00005594"/>
    </source>
</evidence>
<comment type="subunit">
    <text evidence="3 12">Monomer.</text>
</comment>
<dbReference type="OrthoDB" id="9815130at2"/>
<dbReference type="Proteomes" id="UP000307790">
    <property type="component" value="Unassembled WGS sequence"/>
</dbReference>
<dbReference type="PANTHER" id="PTHR10890:SF3">
    <property type="entry name" value="CYSTEINE--TRNA LIGASE, CYTOPLASMIC"/>
    <property type="match status" value="1"/>
</dbReference>
<dbReference type="InterPro" id="IPR009080">
    <property type="entry name" value="tRNAsynth_Ia_anticodon-bd"/>
</dbReference>
<keyword evidence="8 12" id="KW-0862">Zinc</keyword>
<dbReference type="Pfam" id="PF09190">
    <property type="entry name" value="DALR_2"/>
    <property type="match status" value="1"/>
</dbReference>
<dbReference type="GO" id="GO:0004817">
    <property type="term" value="F:cysteine-tRNA ligase activity"/>
    <property type="evidence" value="ECO:0007669"/>
    <property type="project" value="UniProtKB-UniRule"/>
</dbReference>
<evidence type="ECO:0000256" key="10">
    <source>
        <dbReference type="ARBA" id="ARBA00022917"/>
    </source>
</evidence>
<dbReference type="FunFam" id="3.40.50.620:FF:000009">
    <property type="entry name" value="Cysteine--tRNA ligase"/>
    <property type="match status" value="1"/>
</dbReference>
<dbReference type="RefSeq" id="WP_138320486.1">
    <property type="nucleotide sequence ID" value="NZ_VCBC01000012.1"/>
</dbReference>
<dbReference type="InterPro" id="IPR015803">
    <property type="entry name" value="Cys-tRNA-ligase"/>
</dbReference>
<evidence type="ECO:0000259" key="14">
    <source>
        <dbReference type="SMART" id="SM00840"/>
    </source>
</evidence>
<proteinExistence type="inferred from homology"/>
<dbReference type="InterPro" id="IPR024909">
    <property type="entry name" value="Cys-tRNA/MSH_ligase"/>
</dbReference>
<feature type="coiled-coil region" evidence="13">
    <location>
        <begin position="408"/>
        <end position="435"/>
    </location>
</feature>
<name>A0A5R9IFC2_9GAMM</name>
<organism evidence="15 16">
    <name type="scientific">Thalassotalea litorea</name>
    <dbReference type="NCBI Taxonomy" id="2020715"/>
    <lineage>
        <taxon>Bacteria</taxon>
        <taxon>Pseudomonadati</taxon>
        <taxon>Pseudomonadota</taxon>
        <taxon>Gammaproteobacteria</taxon>
        <taxon>Alteromonadales</taxon>
        <taxon>Colwelliaceae</taxon>
        <taxon>Thalassotalea</taxon>
    </lineage>
</organism>
<dbReference type="PRINTS" id="PR00983">
    <property type="entry name" value="TRNASYNTHCYS"/>
</dbReference>
<evidence type="ECO:0000256" key="12">
    <source>
        <dbReference type="HAMAP-Rule" id="MF_00041"/>
    </source>
</evidence>
<dbReference type="EC" id="6.1.1.16" evidence="12"/>
<feature type="short sequence motif" description="'KMSKS' region" evidence="12">
    <location>
        <begin position="266"/>
        <end position="270"/>
    </location>
</feature>
<feature type="binding site" evidence="12">
    <location>
        <position position="238"/>
    </location>
    <ligand>
        <name>Zn(2+)</name>
        <dbReference type="ChEBI" id="CHEBI:29105"/>
    </ligand>
</feature>
<feature type="short sequence motif" description="'HIGH' region" evidence="12">
    <location>
        <begin position="30"/>
        <end position="40"/>
    </location>
</feature>
<evidence type="ECO:0000256" key="9">
    <source>
        <dbReference type="ARBA" id="ARBA00022840"/>
    </source>
</evidence>
<dbReference type="PANTHER" id="PTHR10890">
    <property type="entry name" value="CYSTEINYL-TRNA SYNTHETASE"/>
    <property type="match status" value="1"/>
</dbReference>
<dbReference type="CDD" id="cd07963">
    <property type="entry name" value="Anticodon_Ia_Cys"/>
    <property type="match status" value="1"/>
</dbReference>
<dbReference type="Gene3D" id="3.40.50.620">
    <property type="entry name" value="HUPs"/>
    <property type="match status" value="1"/>
</dbReference>
<keyword evidence="7 12" id="KW-0547">Nucleotide-binding</keyword>
<feature type="binding site" evidence="12">
    <location>
        <position position="269"/>
    </location>
    <ligand>
        <name>ATP</name>
        <dbReference type="ChEBI" id="CHEBI:30616"/>
    </ligand>
</feature>
<reference evidence="15 16" key="1">
    <citation type="submission" date="2019-05" db="EMBL/GenBank/DDBJ databases">
        <title>Genome sequences of Thalassotalea litorea 1K03283.</title>
        <authorList>
            <person name="Zhang D."/>
        </authorList>
    </citation>
    <scope>NUCLEOTIDE SEQUENCE [LARGE SCALE GENOMIC DNA]</scope>
    <source>
        <strain evidence="15 16">MCCC 1K03283</strain>
    </source>
</reference>
<dbReference type="SUPFAM" id="SSF52374">
    <property type="entry name" value="Nucleotidylyl transferase"/>
    <property type="match status" value="1"/>
</dbReference>
<comment type="subcellular location">
    <subcellularLocation>
        <location evidence="1 12">Cytoplasm</location>
    </subcellularLocation>
</comment>
<dbReference type="GO" id="GO:0006423">
    <property type="term" value="P:cysteinyl-tRNA aminoacylation"/>
    <property type="evidence" value="ECO:0007669"/>
    <property type="project" value="UniProtKB-UniRule"/>
</dbReference>
<dbReference type="GO" id="GO:0005524">
    <property type="term" value="F:ATP binding"/>
    <property type="evidence" value="ECO:0007669"/>
    <property type="project" value="UniProtKB-UniRule"/>
</dbReference>
<feature type="domain" description="Cysteinyl-tRNA synthetase class Ia DALR" evidence="14">
    <location>
        <begin position="341"/>
        <end position="402"/>
    </location>
</feature>
<feature type="binding site" evidence="12">
    <location>
        <position position="28"/>
    </location>
    <ligand>
        <name>Zn(2+)</name>
        <dbReference type="ChEBI" id="CHEBI:29105"/>
    </ligand>
</feature>
<keyword evidence="5 12" id="KW-0436">Ligase</keyword>
<keyword evidence="4 12" id="KW-0963">Cytoplasm</keyword>
<comment type="catalytic activity">
    <reaction evidence="12">
        <text>tRNA(Cys) + L-cysteine + ATP = L-cysteinyl-tRNA(Cys) + AMP + diphosphate</text>
        <dbReference type="Rhea" id="RHEA:17773"/>
        <dbReference type="Rhea" id="RHEA-COMP:9661"/>
        <dbReference type="Rhea" id="RHEA-COMP:9679"/>
        <dbReference type="ChEBI" id="CHEBI:30616"/>
        <dbReference type="ChEBI" id="CHEBI:33019"/>
        <dbReference type="ChEBI" id="CHEBI:35235"/>
        <dbReference type="ChEBI" id="CHEBI:78442"/>
        <dbReference type="ChEBI" id="CHEBI:78517"/>
        <dbReference type="ChEBI" id="CHEBI:456215"/>
        <dbReference type="EC" id="6.1.1.16"/>
    </reaction>
</comment>
<evidence type="ECO:0000313" key="16">
    <source>
        <dbReference type="Proteomes" id="UP000307790"/>
    </source>
</evidence>
<dbReference type="SUPFAM" id="SSF47323">
    <property type="entry name" value="Anticodon-binding domain of a subclass of class I aminoacyl-tRNA synthetases"/>
    <property type="match status" value="1"/>
</dbReference>
<keyword evidence="10 12" id="KW-0648">Protein biosynthesis</keyword>
<feature type="binding site" evidence="12">
    <location>
        <position position="234"/>
    </location>
    <ligand>
        <name>Zn(2+)</name>
        <dbReference type="ChEBI" id="CHEBI:29105"/>
    </ligand>
</feature>
<evidence type="ECO:0000256" key="7">
    <source>
        <dbReference type="ARBA" id="ARBA00022741"/>
    </source>
</evidence>
<evidence type="ECO:0000256" key="11">
    <source>
        <dbReference type="ARBA" id="ARBA00023146"/>
    </source>
</evidence>
<comment type="caution">
    <text evidence="15">The sequence shown here is derived from an EMBL/GenBank/DDBJ whole genome shotgun (WGS) entry which is preliminary data.</text>
</comment>
<comment type="similarity">
    <text evidence="2 12">Belongs to the class-I aminoacyl-tRNA synthetase family.</text>
</comment>
<dbReference type="InterPro" id="IPR032678">
    <property type="entry name" value="tRNA-synt_1_cat_dom"/>
</dbReference>
<evidence type="ECO:0000256" key="4">
    <source>
        <dbReference type="ARBA" id="ARBA00022490"/>
    </source>
</evidence>
<keyword evidence="9 12" id="KW-0067">ATP-binding</keyword>
<feature type="binding site" evidence="12">
    <location>
        <position position="209"/>
    </location>
    <ligand>
        <name>Zn(2+)</name>
        <dbReference type="ChEBI" id="CHEBI:29105"/>
    </ligand>
</feature>
<evidence type="ECO:0000256" key="13">
    <source>
        <dbReference type="SAM" id="Coils"/>
    </source>
</evidence>
<keyword evidence="11 12" id="KW-0030">Aminoacyl-tRNA synthetase</keyword>
<dbReference type="GO" id="GO:0005829">
    <property type="term" value="C:cytosol"/>
    <property type="evidence" value="ECO:0007669"/>
    <property type="project" value="TreeGrafter"/>
</dbReference>
<evidence type="ECO:0000256" key="1">
    <source>
        <dbReference type="ARBA" id="ARBA00004496"/>
    </source>
</evidence>
<dbReference type="InterPro" id="IPR015273">
    <property type="entry name" value="Cys-tRNA-synt_Ia_DALR"/>
</dbReference>
<sequence length="460" mass="51840">MLHVYNTLSRKKEEFQPITPGKVGMYVCGITIYDHCHIGHARTYVAFDVIARYLRHLGFDLTHVRNITDVDDKIIKRAAENNETCDSLTSRMTADMYADLDALNVERPDIAPTVTTHMPEIIALVERLIERKHAYVASNGDVMFDVGSFPDYGKLSMQNLDMLQAGSRVDVDQAKRDPLDFVLWKMAKPGEPSWSSPWGEGRPGWHIECSAMNSKHLGEHFDIHGGGSDLQFPHHENEIAQSCCAFDTPYVNYWLHGGMVQINKEKMSKSLGNFFTLRSVLEEYDAESVRYFLISSHYRSQLNYSQENLTQARASLERIYTALRDVKPVTVSLADNDYVVRFEAAMNDDFNTPEALPVLFELAKEVNRLKSIDAIKAGELAYVLIKLGAIIGIAQSKPAEFLQGSGGADDESELIEQLIAQRNQARADKDWAKADEARDKLKAMKVVLEDSAGKTTWRRG</sequence>
<dbReference type="Pfam" id="PF23493">
    <property type="entry name" value="CysS_C"/>
    <property type="match status" value="1"/>
</dbReference>
<dbReference type="GO" id="GO:0008270">
    <property type="term" value="F:zinc ion binding"/>
    <property type="evidence" value="ECO:0007669"/>
    <property type="project" value="UniProtKB-UniRule"/>
</dbReference>
<dbReference type="CDD" id="cd00672">
    <property type="entry name" value="CysRS_core"/>
    <property type="match status" value="1"/>
</dbReference>
<evidence type="ECO:0000256" key="5">
    <source>
        <dbReference type="ARBA" id="ARBA00022598"/>
    </source>
</evidence>
<dbReference type="HAMAP" id="MF_00041">
    <property type="entry name" value="Cys_tRNA_synth"/>
    <property type="match status" value="1"/>
</dbReference>